<reference evidence="1 2" key="1">
    <citation type="submission" date="2019-03" db="EMBL/GenBank/DDBJ databases">
        <title>The genome sequence of Candidatus Serratia symbiotica strain IS.</title>
        <authorList>
            <person name="Nikoh N."/>
            <person name="Koga R."/>
            <person name="Oshima K."/>
            <person name="Hattori M."/>
            <person name="Fukatsu T."/>
        </authorList>
    </citation>
    <scope>NUCLEOTIDE SEQUENCE [LARGE SCALE GENOMIC DNA]</scope>
    <source>
        <strain evidence="1 2">IS</strain>
    </source>
</reference>
<gene>
    <name evidence="1" type="ORF">SSYIS1_17750</name>
</gene>
<proteinExistence type="predicted"/>
<organism evidence="1 2">
    <name type="scientific">Serratia symbiotica</name>
    <dbReference type="NCBI Taxonomy" id="138074"/>
    <lineage>
        <taxon>Bacteria</taxon>
        <taxon>Pseudomonadati</taxon>
        <taxon>Pseudomonadota</taxon>
        <taxon>Gammaproteobacteria</taxon>
        <taxon>Enterobacterales</taxon>
        <taxon>Yersiniaceae</taxon>
        <taxon>Serratia</taxon>
    </lineage>
</organism>
<dbReference type="Proteomes" id="UP000324392">
    <property type="component" value="Chromosome"/>
</dbReference>
<dbReference type="EMBL" id="AP019531">
    <property type="protein sequence ID" value="BBI92175.1"/>
    <property type="molecule type" value="Genomic_DNA"/>
</dbReference>
<evidence type="ECO:0000313" key="2">
    <source>
        <dbReference type="Proteomes" id="UP000324392"/>
    </source>
</evidence>
<accession>A0A455VQF1</accession>
<evidence type="ECO:0000313" key="1">
    <source>
        <dbReference type="EMBL" id="BBI92175.1"/>
    </source>
</evidence>
<dbReference type="AlphaFoldDB" id="A0A455VQF1"/>
<sequence>MQQFADLPSDKSLSMPDWATSRQMKEYCHHPHELAEVQPVAQCKRRSNRFPADLSLRCRLPATTDISLNGKVLLDGY</sequence>
<protein>
    <submittedName>
        <fullName evidence="1">Uncharacterized protein</fullName>
    </submittedName>
</protein>
<name>A0A455VQF1_9GAMM</name>